<gene>
    <name evidence="1" type="ORF">EX30DRAFT_169457</name>
</gene>
<sequence>LRRSIPDLTPQHRYGYSSFDYCLCDGPSDISERRSPINIEVDDSATFDYDDGESQASSAQSLSSSIWDYVFSYGRKYHWKSEENQQYLLSSDGTELDRFDMIHHLTLVTLDGDLYKAPLEGNDPHNVLDCGTETGIWGLDFGSMHPGSHVIGVDLAPNQPSWTYPNVEFQTDDLEKDWTFKKNHFNYIHFRMVG</sequence>
<dbReference type="OrthoDB" id="2013972at2759"/>
<dbReference type="Proteomes" id="UP000298138">
    <property type="component" value="Unassembled WGS sequence"/>
</dbReference>
<organism evidence="1 2">
    <name type="scientific">Ascodesmis nigricans</name>
    <dbReference type="NCBI Taxonomy" id="341454"/>
    <lineage>
        <taxon>Eukaryota</taxon>
        <taxon>Fungi</taxon>
        <taxon>Dikarya</taxon>
        <taxon>Ascomycota</taxon>
        <taxon>Pezizomycotina</taxon>
        <taxon>Pezizomycetes</taxon>
        <taxon>Pezizales</taxon>
        <taxon>Ascodesmidaceae</taxon>
        <taxon>Ascodesmis</taxon>
    </lineage>
</organism>
<keyword evidence="2" id="KW-1185">Reference proteome</keyword>
<accession>A0A4S2MLR1</accession>
<dbReference type="InParanoid" id="A0A4S2MLR1"/>
<feature type="non-terminal residue" evidence="1">
    <location>
        <position position="1"/>
    </location>
</feature>
<dbReference type="EMBL" id="ML220146">
    <property type="protein sequence ID" value="TGZ78006.1"/>
    <property type="molecule type" value="Genomic_DNA"/>
</dbReference>
<dbReference type="AlphaFoldDB" id="A0A4S2MLR1"/>
<name>A0A4S2MLR1_9PEZI</name>
<dbReference type="Pfam" id="PF13489">
    <property type="entry name" value="Methyltransf_23"/>
    <property type="match status" value="1"/>
</dbReference>
<dbReference type="InterPro" id="IPR029063">
    <property type="entry name" value="SAM-dependent_MTases_sf"/>
</dbReference>
<evidence type="ECO:0000313" key="2">
    <source>
        <dbReference type="Proteomes" id="UP000298138"/>
    </source>
</evidence>
<dbReference type="SUPFAM" id="SSF53335">
    <property type="entry name" value="S-adenosyl-L-methionine-dependent methyltransferases"/>
    <property type="match status" value="1"/>
</dbReference>
<dbReference type="Gene3D" id="3.40.50.150">
    <property type="entry name" value="Vaccinia Virus protein VP39"/>
    <property type="match status" value="1"/>
</dbReference>
<evidence type="ECO:0000313" key="1">
    <source>
        <dbReference type="EMBL" id="TGZ78006.1"/>
    </source>
</evidence>
<dbReference type="CDD" id="cd02440">
    <property type="entry name" value="AdoMet_MTases"/>
    <property type="match status" value="1"/>
</dbReference>
<reference evidence="1 2" key="1">
    <citation type="submission" date="2019-04" db="EMBL/GenBank/DDBJ databases">
        <title>Comparative genomics and transcriptomics to analyze fruiting body development in filamentous ascomycetes.</title>
        <authorList>
            <consortium name="DOE Joint Genome Institute"/>
            <person name="Lutkenhaus R."/>
            <person name="Traeger S."/>
            <person name="Breuer J."/>
            <person name="Kuo A."/>
            <person name="Lipzen A."/>
            <person name="Pangilinan J."/>
            <person name="Dilworth D."/>
            <person name="Sandor L."/>
            <person name="Poggeler S."/>
            <person name="Barry K."/>
            <person name="Grigoriev I.V."/>
            <person name="Nowrousian M."/>
        </authorList>
    </citation>
    <scope>NUCLEOTIDE SEQUENCE [LARGE SCALE GENOMIC DNA]</scope>
    <source>
        <strain evidence="1 2">CBS 389.68</strain>
    </source>
</reference>
<proteinExistence type="predicted"/>
<protein>
    <recommendedName>
        <fullName evidence="3">Methyltransferase domain-containing protein</fullName>
    </recommendedName>
</protein>
<evidence type="ECO:0008006" key="3">
    <source>
        <dbReference type="Google" id="ProtNLM"/>
    </source>
</evidence>